<dbReference type="Proteomes" id="UP000615687">
    <property type="component" value="Unassembled WGS sequence"/>
</dbReference>
<protein>
    <submittedName>
        <fullName evidence="3">AzlD domain-containing protein</fullName>
    </submittedName>
</protein>
<feature type="transmembrane region" description="Helical" evidence="1">
    <location>
        <begin position="12"/>
        <end position="34"/>
    </location>
</feature>
<dbReference type="EMBL" id="QTKU01000003">
    <property type="protein sequence ID" value="MBS8261480.1"/>
    <property type="molecule type" value="Genomic_DNA"/>
</dbReference>
<dbReference type="Pfam" id="PF05437">
    <property type="entry name" value="AzlD"/>
    <property type="match status" value="1"/>
</dbReference>
<comment type="caution">
    <text evidence="3">The sequence shown here is derived from an EMBL/GenBank/DDBJ whole genome shotgun (WGS) entry which is preliminary data.</text>
</comment>
<reference evidence="2 4" key="2">
    <citation type="submission" date="2020-09" db="EMBL/GenBank/DDBJ databases">
        <title>The genome sequence of type strain Labrenzia polysiphoniae KACC 19711.</title>
        <authorList>
            <person name="Liu Y."/>
        </authorList>
    </citation>
    <scope>NUCLEOTIDE SEQUENCE [LARGE SCALE GENOMIC DNA]</scope>
    <source>
        <strain evidence="2 4">KACC 19711</strain>
    </source>
</reference>
<keyword evidence="1" id="KW-0472">Membrane</keyword>
<dbReference type="InterPro" id="IPR008407">
    <property type="entry name" value="Brnchd-chn_aa_trnsp_AzlD"/>
</dbReference>
<keyword evidence="1" id="KW-0812">Transmembrane</keyword>
<dbReference type="Proteomes" id="UP000705379">
    <property type="component" value="Unassembled WGS sequence"/>
</dbReference>
<evidence type="ECO:0000313" key="4">
    <source>
        <dbReference type="Proteomes" id="UP000615687"/>
    </source>
</evidence>
<gene>
    <name evidence="3" type="ORF">DYI23_14740</name>
    <name evidence="2" type="ORF">IG617_17645</name>
</gene>
<dbReference type="EMBL" id="JACYXJ010000006">
    <property type="protein sequence ID" value="MBD8878121.1"/>
    <property type="molecule type" value="Genomic_DNA"/>
</dbReference>
<sequence>MIETSVGADGLFVAAVLMMTAVTYMMRAGGYWVMGRIPLTTRVRKALESLPGAIIVSTILPIAFKGGVPVVLCIIVSGTAMALLRKDIIAVVCAVAAAAAARAYGF</sequence>
<accession>A0A927Q3Z7</accession>
<feature type="transmembrane region" description="Helical" evidence="1">
    <location>
        <begin position="54"/>
        <end position="76"/>
    </location>
</feature>
<evidence type="ECO:0000256" key="1">
    <source>
        <dbReference type="SAM" id="Phobius"/>
    </source>
</evidence>
<keyword evidence="1" id="KW-1133">Transmembrane helix</keyword>
<organism evidence="3 5">
    <name type="scientific">Roseibium polysiphoniae</name>
    <dbReference type="NCBI Taxonomy" id="2571221"/>
    <lineage>
        <taxon>Bacteria</taxon>
        <taxon>Pseudomonadati</taxon>
        <taxon>Pseudomonadota</taxon>
        <taxon>Alphaproteobacteria</taxon>
        <taxon>Hyphomicrobiales</taxon>
        <taxon>Stappiaceae</taxon>
        <taxon>Roseibium</taxon>
    </lineage>
</organism>
<proteinExistence type="predicted"/>
<evidence type="ECO:0000313" key="5">
    <source>
        <dbReference type="Proteomes" id="UP000705379"/>
    </source>
</evidence>
<evidence type="ECO:0000313" key="2">
    <source>
        <dbReference type="EMBL" id="MBD8878121.1"/>
    </source>
</evidence>
<feature type="transmembrane region" description="Helical" evidence="1">
    <location>
        <begin position="88"/>
        <end position="105"/>
    </location>
</feature>
<dbReference type="AlphaFoldDB" id="A0A927Q3Z7"/>
<dbReference type="RefSeq" id="WP_153770774.1">
    <property type="nucleotide sequence ID" value="NZ_JACYXJ010000006.1"/>
</dbReference>
<reference evidence="3" key="3">
    <citation type="journal article" date="2021" name="Microorganisms">
        <title>Bacterial Dimethylsulfoniopropionate Biosynthesis in the East China Sea.</title>
        <authorList>
            <person name="Liu J."/>
            <person name="Zhang Y."/>
            <person name="Liu J."/>
            <person name="Zhong H."/>
            <person name="Williams B.T."/>
            <person name="Zheng Y."/>
            <person name="Curson A.R.J."/>
            <person name="Sun C."/>
            <person name="Sun H."/>
            <person name="Song D."/>
            <person name="Wagner Mackenzie B."/>
            <person name="Bermejo Martinez A."/>
            <person name="Todd J.D."/>
            <person name="Zhang X.H."/>
        </authorList>
    </citation>
    <scope>NUCLEOTIDE SEQUENCE</scope>
    <source>
        <strain evidence="3">AESS21</strain>
    </source>
</reference>
<name>A0A927Q3Z7_9HYPH</name>
<evidence type="ECO:0000313" key="3">
    <source>
        <dbReference type="EMBL" id="MBS8261480.1"/>
    </source>
</evidence>
<keyword evidence="4" id="KW-1185">Reference proteome</keyword>
<reference evidence="3" key="1">
    <citation type="submission" date="2018-08" db="EMBL/GenBank/DDBJ databases">
        <authorList>
            <person name="Jin W."/>
            <person name="Wang H."/>
            <person name="Yang Y."/>
            <person name="Li M."/>
            <person name="Liu J."/>
        </authorList>
    </citation>
    <scope>NUCLEOTIDE SEQUENCE</scope>
    <source>
        <strain evidence="3">AESS21</strain>
    </source>
</reference>